<evidence type="ECO:0000313" key="2">
    <source>
        <dbReference type="EMBL" id="API57473.1"/>
    </source>
</evidence>
<gene>
    <name evidence="1" type="ORF">BA011_32195</name>
    <name evidence="2" type="ORF">BMW22_39775</name>
</gene>
<organism evidence="1 3">
    <name type="scientific">Rhizobium leguminosarum</name>
    <dbReference type="NCBI Taxonomy" id="384"/>
    <lineage>
        <taxon>Bacteria</taxon>
        <taxon>Pseudomonadati</taxon>
        <taxon>Pseudomonadota</taxon>
        <taxon>Alphaproteobacteria</taxon>
        <taxon>Hyphomicrobiales</taxon>
        <taxon>Rhizobiaceae</taxon>
        <taxon>Rhizobium/Agrobacterium group</taxon>
        <taxon>Rhizobium</taxon>
    </lineage>
</organism>
<evidence type="ECO:0000313" key="4">
    <source>
        <dbReference type="Proteomes" id="UP000183050"/>
    </source>
</evidence>
<protein>
    <submittedName>
        <fullName evidence="1">Uncharacterized protein</fullName>
    </submittedName>
</protein>
<dbReference type="Proteomes" id="UP000092691">
    <property type="component" value="Plasmid unnamed2"/>
</dbReference>
<name>A0A1B1CLC7_RHILE</name>
<reference evidence="1 3" key="1">
    <citation type="submission" date="2016-06" db="EMBL/GenBank/DDBJ databases">
        <title>Microsymbionts genomes from the relict species Vavilovia formosa.</title>
        <authorList>
            <person name="Chirak E."/>
            <person name="Kimeklis A."/>
            <person name="Andronov E."/>
        </authorList>
    </citation>
    <scope>NUCLEOTIDE SEQUENCE [LARGE SCALE GENOMIC DNA]</scope>
    <source>
        <strain evidence="1 3">Vaf10</strain>
        <plasmid evidence="3">Plasmid unnamed2</plasmid>
        <plasmid evidence="1">unnamed2</plasmid>
    </source>
</reference>
<sequence length="63" mass="7383">MRMPFLETQTFHSMTLSKETVMAETDRFVWQKLRIEMPLPETDGTMFVSCRFAVAVQIVEAIR</sequence>
<reference evidence="2 4" key="2">
    <citation type="submission" date="2016-11" db="EMBL/GenBank/DDBJ databases">
        <title>Rhizobium leguminosarum bv. viciae strain Vaf12 isolated from Vavilovia formosa root nodules from Russia, Dagestan.</title>
        <authorList>
            <person name="Kimeklis A."/>
        </authorList>
    </citation>
    <scope>NUCLEOTIDE SEQUENCE [LARGE SCALE GENOMIC DNA]</scope>
    <source>
        <strain evidence="2 4">Vaf-108</strain>
        <plasmid evidence="4">Plasmid unnamed6</plasmid>
        <plasmid evidence="2">unnamed6</plasmid>
    </source>
</reference>
<keyword evidence="1" id="KW-0614">Plasmid</keyword>
<geneLocation type="plasmid" evidence="1 3">
    <name>unnamed2</name>
</geneLocation>
<dbReference type="EMBL" id="CP016289">
    <property type="protein sequence ID" value="ANP90573.1"/>
    <property type="molecule type" value="Genomic_DNA"/>
</dbReference>
<dbReference type="EMBL" id="CP018234">
    <property type="protein sequence ID" value="API57473.1"/>
    <property type="molecule type" value="Genomic_DNA"/>
</dbReference>
<dbReference type="AlphaFoldDB" id="A0A1B1CLC7"/>
<evidence type="ECO:0000313" key="1">
    <source>
        <dbReference type="EMBL" id="ANP90573.1"/>
    </source>
</evidence>
<proteinExistence type="predicted"/>
<evidence type="ECO:0000313" key="3">
    <source>
        <dbReference type="Proteomes" id="UP000092691"/>
    </source>
</evidence>
<accession>A0A1B1CLC7</accession>
<dbReference type="Proteomes" id="UP000183050">
    <property type="component" value="Plasmid unnamed6"/>
</dbReference>
<geneLocation type="plasmid" evidence="2 4">
    <name>unnamed6</name>
</geneLocation>